<gene>
    <name evidence="1" type="ORF">K8V65_00030</name>
</gene>
<proteinExistence type="predicted"/>
<evidence type="ECO:0000313" key="1">
    <source>
        <dbReference type="EMBL" id="HJF84042.1"/>
    </source>
</evidence>
<name>A0A921L716_9FIRM</name>
<dbReference type="Proteomes" id="UP000780768">
    <property type="component" value="Unassembled WGS sequence"/>
</dbReference>
<dbReference type="AlphaFoldDB" id="A0A921L716"/>
<reference evidence="1" key="2">
    <citation type="submission" date="2021-09" db="EMBL/GenBank/DDBJ databases">
        <authorList>
            <person name="Gilroy R."/>
        </authorList>
    </citation>
    <scope>NUCLEOTIDE SEQUENCE</scope>
    <source>
        <strain evidence="1">7318</strain>
    </source>
</reference>
<feature type="non-terminal residue" evidence="1">
    <location>
        <position position="303"/>
    </location>
</feature>
<dbReference type="EMBL" id="DYVR01000002">
    <property type="protein sequence ID" value="HJF84042.1"/>
    <property type="molecule type" value="Genomic_DNA"/>
</dbReference>
<protein>
    <submittedName>
        <fullName evidence="1">Uncharacterized protein</fullName>
    </submittedName>
</protein>
<comment type="caution">
    <text evidence="1">The sequence shown here is derived from an EMBL/GenBank/DDBJ whole genome shotgun (WGS) entry which is preliminary data.</text>
</comment>
<reference evidence="1" key="1">
    <citation type="journal article" date="2021" name="PeerJ">
        <title>Extensive microbial diversity within the chicken gut microbiome revealed by metagenomics and culture.</title>
        <authorList>
            <person name="Gilroy R."/>
            <person name="Ravi A."/>
            <person name="Getino M."/>
            <person name="Pursley I."/>
            <person name="Horton D.L."/>
            <person name="Alikhan N.F."/>
            <person name="Baker D."/>
            <person name="Gharbi K."/>
            <person name="Hall N."/>
            <person name="Watson M."/>
            <person name="Adriaenssens E.M."/>
            <person name="Foster-Nyarko E."/>
            <person name="Jarju S."/>
            <person name="Secka A."/>
            <person name="Antonio M."/>
            <person name="Oren A."/>
            <person name="Chaudhuri R.R."/>
            <person name="La Ragione R."/>
            <person name="Hildebrand F."/>
            <person name="Pallen M.J."/>
        </authorList>
    </citation>
    <scope>NUCLEOTIDE SEQUENCE</scope>
    <source>
        <strain evidence="1">7318</strain>
    </source>
</reference>
<evidence type="ECO:0000313" key="2">
    <source>
        <dbReference type="Proteomes" id="UP000780768"/>
    </source>
</evidence>
<organism evidence="1 2">
    <name type="scientific">Megamonas hypermegale</name>
    <dbReference type="NCBI Taxonomy" id="158847"/>
    <lineage>
        <taxon>Bacteria</taxon>
        <taxon>Bacillati</taxon>
        <taxon>Bacillota</taxon>
        <taxon>Negativicutes</taxon>
        <taxon>Selenomonadales</taxon>
        <taxon>Selenomonadaceae</taxon>
        <taxon>Megamonas</taxon>
    </lineage>
</organism>
<accession>A0A921L716</accession>
<sequence>MDKIMNIISSETHGKSFKTFKYCFDGIEVPTLSYDDHKDITWEDYGETEVITQAKNLKTFADLLRNEQPLFKFFLDGSRRAFKVDDISYNQQVFPVIAGQVGVGCCSRNNKLMKTEDFIKKIIIVLPDIANQDDWNKEVFWGNLCKKINDNISNKTISISNIKSYKYIKNETENLENKGIAVIQDFMIENEIEMVNRLVKKNKINYNNYLLKDGSLEYRVDNIKDPRKLRFFANTFNYVVGASKSFNPENCRDKHGKNNSNMIADLPLYSRTPVNLYTSTRLKGMRYAVWYVRIRDKKYTTNA</sequence>